<evidence type="ECO:0000313" key="3">
    <source>
        <dbReference type="Proteomes" id="UP000005239"/>
    </source>
</evidence>
<name>A0A8R1YF81_PRIPA</name>
<feature type="signal peptide" evidence="1">
    <location>
        <begin position="1"/>
        <end position="25"/>
    </location>
</feature>
<evidence type="ECO:0000313" key="2">
    <source>
        <dbReference type="EnsemblMetazoa" id="PPA12809.1"/>
    </source>
</evidence>
<keyword evidence="3" id="KW-1185">Reference proteome</keyword>
<reference evidence="3" key="1">
    <citation type="journal article" date="2008" name="Nat. Genet.">
        <title>The Pristionchus pacificus genome provides a unique perspective on nematode lifestyle and parasitism.</title>
        <authorList>
            <person name="Dieterich C."/>
            <person name="Clifton S.W."/>
            <person name="Schuster L.N."/>
            <person name="Chinwalla A."/>
            <person name="Delehaunty K."/>
            <person name="Dinkelacker I."/>
            <person name="Fulton L."/>
            <person name="Fulton R."/>
            <person name="Godfrey J."/>
            <person name="Minx P."/>
            <person name="Mitreva M."/>
            <person name="Roeseler W."/>
            <person name="Tian H."/>
            <person name="Witte H."/>
            <person name="Yang S.P."/>
            <person name="Wilson R.K."/>
            <person name="Sommer R.J."/>
        </authorList>
    </citation>
    <scope>NUCLEOTIDE SEQUENCE [LARGE SCALE GENOMIC DNA]</scope>
    <source>
        <strain evidence="3">PS312</strain>
    </source>
</reference>
<sequence>MGKQGKREMRLLLLVLVFSFDFVTSFGICDCNNCCACNGNAAVQHVVPQSFALICPTQCGTQCTPQIPCPCGDSSKTTEPSTQITTTTIEPTTIPSTTTIVPTTIKVEESTTKKGCETTPECSCNGGNVPDCPCRETCKNGGDCRHSCNEGGDCQDSCRNGGDCKCNCEKEDDCHCSCNSKVNVVVKTEQAPPHSSSSSLYAFISSILCISITRLL</sequence>
<gene>
    <name evidence="2" type="primary">WBGene00102363</name>
</gene>
<feature type="chain" id="PRO_5035919799" evidence="1">
    <location>
        <begin position="26"/>
        <end position="216"/>
    </location>
</feature>
<dbReference type="AlphaFoldDB" id="A0A8R1YF81"/>
<protein>
    <submittedName>
        <fullName evidence="2">Uncharacterized protein</fullName>
    </submittedName>
</protein>
<evidence type="ECO:0000256" key="1">
    <source>
        <dbReference type="SAM" id="SignalP"/>
    </source>
</evidence>
<accession>A0A8R1YF81</accession>
<proteinExistence type="predicted"/>
<reference evidence="2" key="2">
    <citation type="submission" date="2022-06" db="UniProtKB">
        <authorList>
            <consortium name="EnsemblMetazoa"/>
        </authorList>
    </citation>
    <scope>IDENTIFICATION</scope>
    <source>
        <strain evidence="2">PS312</strain>
    </source>
</reference>
<dbReference type="EnsemblMetazoa" id="PPA12809.1">
    <property type="protein sequence ID" value="PPA12809.1"/>
    <property type="gene ID" value="WBGene00102363"/>
</dbReference>
<dbReference type="Proteomes" id="UP000005239">
    <property type="component" value="Unassembled WGS sequence"/>
</dbReference>
<organism evidence="2 3">
    <name type="scientific">Pristionchus pacificus</name>
    <name type="common">Parasitic nematode worm</name>
    <dbReference type="NCBI Taxonomy" id="54126"/>
    <lineage>
        <taxon>Eukaryota</taxon>
        <taxon>Metazoa</taxon>
        <taxon>Ecdysozoa</taxon>
        <taxon>Nematoda</taxon>
        <taxon>Chromadorea</taxon>
        <taxon>Rhabditida</taxon>
        <taxon>Rhabditina</taxon>
        <taxon>Diplogasteromorpha</taxon>
        <taxon>Diplogasteroidea</taxon>
        <taxon>Neodiplogasteridae</taxon>
        <taxon>Pristionchus</taxon>
    </lineage>
</organism>
<keyword evidence="1" id="KW-0732">Signal</keyword>